<dbReference type="PROSITE" id="PS51257">
    <property type="entry name" value="PROKAR_LIPOPROTEIN"/>
    <property type="match status" value="1"/>
</dbReference>
<dbReference type="SUPFAM" id="SSF49899">
    <property type="entry name" value="Concanavalin A-like lectins/glucanases"/>
    <property type="match status" value="2"/>
</dbReference>
<dbReference type="Proteomes" id="UP001176891">
    <property type="component" value="Unassembled WGS sequence"/>
</dbReference>
<accession>A0ABT8X520</accession>
<comment type="caution">
    <text evidence="2">The sequence shown here is derived from an EMBL/GenBank/DDBJ whole genome shotgun (WGS) entry which is preliminary data.</text>
</comment>
<name>A0ABT8X520_9FLAO</name>
<dbReference type="InterPro" id="IPR013320">
    <property type="entry name" value="ConA-like_dom_sf"/>
</dbReference>
<dbReference type="PANTHER" id="PTHR42535:SF2">
    <property type="entry name" value="CHROMOSOME UNDETERMINED SCAFFOLD_146, WHOLE GENOME SHOTGUN SEQUENCE"/>
    <property type="match status" value="1"/>
</dbReference>
<dbReference type="Gene3D" id="2.60.120.200">
    <property type="match status" value="2"/>
</dbReference>
<organism evidence="2 3">
    <name type="scientific">Flavivirga amylovorans</name>
    <dbReference type="NCBI Taxonomy" id="870486"/>
    <lineage>
        <taxon>Bacteria</taxon>
        <taxon>Pseudomonadati</taxon>
        <taxon>Bacteroidota</taxon>
        <taxon>Flavobacteriia</taxon>
        <taxon>Flavobacteriales</taxon>
        <taxon>Flavobacteriaceae</taxon>
        <taxon>Flavivirga</taxon>
    </lineage>
</organism>
<dbReference type="EMBL" id="JAUOEM010000006">
    <property type="protein sequence ID" value="MDO5988986.1"/>
    <property type="molecule type" value="Genomic_DNA"/>
</dbReference>
<dbReference type="Pfam" id="PF13385">
    <property type="entry name" value="Laminin_G_3"/>
    <property type="match status" value="2"/>
</dbReference>
<keyword evidence="3" id="KW-1185">Reference proteome</keyword>
<protein>
    <submittedName>
        <fullName evidence="2">LamG-like jellyroll fold domain-containing protein</fullName>
    </submittedName>
</protein>
<feature type="signal peptide" evidence="1">
    <location>
        <begin position="1"/>
        <end position="22"/>
    </location>
</feature>
<evidence type="ECO:0000256" key="1">
    <source>
        <dbReference type="SAM" id="SignalP"/>
    </source>
</evidence>
<sequence>MKKCTNSIITLLLLLLVFSCDNGIDSITQVDPGADASAPTVLINFPLEGTTIKVLEVVTSINIDFKVNDDIEIASVSVKIDGNEIANFNDFIDYRIFIKEFTYDNITTGDHILTITATDIDGKSTSETVNFVKEPPYTPLFDGESLYMPFDGDFVDLISITHANETGAPGFAGDGKIGLNSLVPGTDNYLTFPTGNLLTNQFSASFWYKVNPTPDRAGILVVGDDETDRRQGFRLFREGNSTEQRIKLNVGTGTGESWNDGDVIDVTAEEWVHVAFTISDTENTIYLNGQAVRTSVMSSPVDWTGCEQFTIGAGGETFSYWNHVSDNSSIDDLRFFNKALTSTEVQAIADSAYEPKFDGETFYMPFNGSLTELNTGAEANVVGTPTYAGISVEGSDSYMGATDSYATFPIAGLFGADTFSATFWYKVNATPDRAGILVVGDDETDRKQGFRLFREGNGTEQRIKVNVGIGTGESWNDGGVIDVTADAWVHIALTVSPTESKIYLDGAETLTSTFTSGSSIDWTGCTDLVIGAGGPTFSYWNHLSDASAIDALRIFDKALSQSEIQTIMAD</sequence>
<feature type="chain" id="PRO_5045487568" evidence="1">
    <location>
        <begin position="23"/>
        <end position="570"/>
    </location>
</feature>
<dbReference type="Gene3D" id="2.60.40.10">
    <property type="entry name" value="Immunoglobulins"/>
    <property type="match status" value="1"/>
</dbReference>
<dbReference type="PANTHER" id="PTHR42535">
    <property type="entry name" value="OOKINETE PROTEIN, PUTATIVE-RELATED"/>
    <property type="match status" value="1"/>
</dbReference>
<keyword evidence="1" id="KW-0732">Signal</keyword>
<evidence type="ECO:0000313" key="3">
    <source>
        <dbReference type="Proteomes" id="UP001176891"/>
    </source>
</evidence>
<proteinExistence type="predicted"/>
<reference evidence="2" key="1">
    <citation type="submission" date="2023-07" db="EMBL/GenBank/DDBJ databases">
        <title>Two novel species in the genus Flavivirga.</title>
        <authorList>
            <person name="Kwon K."/>
        </authorList>
    </citation>
    <scope>NUCLEOTIDE SEQUENCE</scope>
    <source>
        <strain evidence="2">KACC 14157</strain>
    </source>
</reference>
<dbReference type="RefSeq" id="WP_303283634.1">
    <property type="nucleotide sequence ID" value="NZ_BAABCZ010000012.1"/>
</dbReference>
<dbReference type="InterPro" id="IPR013783">
    <property type="entry name" value="Ig-like_fold"/>
</dbReference>
<evidence type="ECO:0000313" key="2">
    <source>
        <dbReference type="EMBL" id="MDO5988986.1"/>
    </source>
</evidence>
<gene>
    <name evidence="2" type="ORF">Q4Q39_16400</name>
</gene>